<dbReference type="Gene3D" id="1.25.40.10">
    <property type="entry name" value="Tetratricopeptide repeat domain"/>
    <property type="match status" value="3"/>
</dbReference>
<comment type="catalytic activity">
    <reaction evidence="7 9">
        <text>L-arginyl-[protein] + NAD(+) = N(omega)-(ADP-D-ribosyl)-L-arginyl-[protein] + nicotinamide + H(+)</text>
        <dbReference type="Rhea" id="RHEA:19149"/>
        <dbReference type="Rhea" id="RHEA-COMP:10532"/>
        <dbReference type="Rhea" id="RHEA-COMP:15087"/>
        <dbReference type="ChEBI" id="CHEBI:15378"/>
        <dbReference type="ChEBI" id="CHEBI:17154"/>
        <dbReference type="ChEBI" id="CHEBI:29965"/>
        <dbReference type="ChEBI" id="CHEBI:57540"/>
        <dbReference type="ChEBI" id="CHEBI:142554"/>
        <dbReference type="EC" id="2.4.2.31"/>
    </reaction>
</comment>
<evidence type="ECO:0000256" key="2">
    <source>
        <dbReference type="ARBA" id="ARBA00022676"/>
    </source>
</evidence>
<sequence length="796" mass="92482">MSASSIIPINRDLQAVDTLKNKEDIRLIWLDAKIDDSQDSLRTQTLLLEFNPAAQFYTDPIRCIVFIKSTPNEQILLIVSGALAREVLSQIHDVQQITAVFIFCGNRKYHMELISKYSKVVDVFTKQDMLLQSIRDTMLIVEKQLLAFSLFDQKQKSTKDLSKDSASFLWHQLLLHVLKKMPQDEQAKADLVTICLDFYGTNKQESKKIEKFRKHYRCEQAIEWYTDECFLYKLLNRAIRTEDIELLYSFRFFIIDLCAALERESKKLKSSGILTLYRGQQIPNDEFEKLRKSVGILISTNGFLSTSRNINVALTFARQFRANCDMKTCIFEIQADPTLTSVIFADIDEYSKMKGEEEVLFGLNTTFRIDSINMDKTLNMWKIKLSTTTEGNTRIEEYMKLQEEQMKDCSPIIYFGYLLWNELGKVEQAEKYFKKLLTTLSPTHPDISDVYSNIGHVYRAKGETNLALQNYEESYRIRQKVLPKDDSRIAASLHNIGLIYKAKGEYDRALDLYQQALAIHDKNYPGDHIHKEYTIECIGLVYSSKDDLDTALIWLNRAFDMCTRLFPPNHPDIARCLGNLGYVYEKKGDLDRSIDFYRRRLEIEEDTLPSDHSGLSSDLEDLAKIYKKKNGTEMALAFCEKQLVSQRAIFGDTHHRIASTLMIIGDLFEPTEQRQYYEQALSILESCHPPNDLVTLNCLGVLGAIKFDEGNCQEGLAHWQHILDIRRQIHSPDHPDIAFWLDWLGDIYFEYIQDYSEALRYYTESLAIYRSNYPPQHKAVVEIEEKIEKVRQKMKN</sequence>
<keyword evidence="9" id="KW-0521">NADP</keyword>
<evidence type="ECO:0000256" key="9">
    <source>
        <dbReference type="RuleBase" id="RU361228"/>
    </source>
</evidence>
<comment type="caution">
    <text evidence="10">The sequence shown here is derived from an EMBL/GenBank/DDBJ whole genome shotgun (WGS) entry which is preliminary data.</text>
</comment>
<protein>
    <recommendedName>
        <fullName evidence="9">NAD(P)(+)--arginine ADP-ribosyltransferase</fullName>
        <ecNumber evidence="9">2.4.2.31</ecNumber>
    </recommendedName>
    <alternativeName>
        <fullName evidence="9">Mono(ADP-ribosyl)transferase</fullName>
    </alternativeName>
</protein>
<keyword evidence="6 8" id="KW-0802">TPR repeat</keyword>
<feature type="repeat" description="TPR" evidence="8">
    <location>
        <begin position="490"/>
        <end position="523"/>
    </location>
</feature>
<evidence type="ECO:0000256" key="6">
    <source>
        <dbReference type="ARBA" id="ARBA00022803"/>
    </source>
</evidence>
<dbReference type="PROSITE" id="PS50005">
    <property type="entry name" value="TPR"/>
    <property type="match status" value="3"/>
</dbReference>
<dbReference type="InterPro" id="IPR011990">
    <property type="entry name" value="TPR-like_helical_dom_sf"/>
</dbReference>
<reference evidence="10" key="1">
    <citation type="submission" date="2021-02" db="EMBL/GenBank/DDBJ databases">
        <authorList>
            <person name="Nowell W R."/>
        </authorList>
    </citation>
    <scope>NUCLEOTIDE SEQUENCE</scope>
</reference>
<dbReference type="EC" id="2.4.2.31" evidence="9"/>
<dbReference type="PROSITE" id="PS50293">
    <property type="entry name" value="TPR_REGION"/>
    <property type="match status" value="1"/>
</dbReference>
<evidence type="ECO:0000256" key="1">
    <source>
        <dbReference type="ARBA" id="ARBA00009558"/>
    </source>
</evidence>
<evidence type="ECO:0000313" key="12">
    <source>
        <dbReference type="Proteomes" id="UP000663891"/>
    </source>
</evidence>
<evidence type="ECO:0000256" key="7">
    <source>
        <dbReference type="ARBA" id="ARBA00047597"/>
    </source>
</evidence>
<organism evidence="10 12">
    <name type="scientific">Adineta steineri</name>
    <dbReference type="NCBI Taxonomy" id="433720"/>
    <lineage>
        <taxon>Eukaryota</taxon>
        <taxon>Metazoa</taxon>
        <taxon>Spiralia</taxon>
        <taxon>Gnathifera</taxon>
        <taxon>Rotifera</taxon>
        <taxon>Eurotatoria</taxon>
        <taxon>Bdelloidea</taxon>
        <taxon>Adinetida</taxon>
        <taxon>Adinetidae</taxon>
        <taxon>Adineta</taxon>
    </lineage>
</organism>
<dbReference type="Proteomes" id="UP000663891">
    <property type="component" value="Unassembled WGS sequence"/>
</dbReference>
<proteinExistence type="inferred from homology"/>
<keyword evidence="9" id="KW-0520">NAD</keyword>
<dbReference type="GO" id="GO:0016779">
    <property type="term" value="F:nucleotidyltransferase activity"/>
    <property type="evidence" value="ECO:0007669"/>
    <property type="project" value="UniProtKB-KW"/>
</dbReference>
<dbReference type="Pfam" id="PF13424">
    <property type="entry name" value="TPR_12"/>
    <property type="match status" value="3"/>
</dbReference>
<dbReference type="AlphaFoldDB" id="A0A814PHJ9"/>
<dbReference type="PROSITE" id="PS51996">
    <property type="entry name" value="TR_MART"/>
    <property type="match status" value="1"/>
</dbReference>
<dbReference type="SUPFAM" id="SSF48452">
    <property type="entry name" value="TPR-like"/>
    <property type="match status" value="2"/>
</dbReference>
<evidence type="ECO:0000256" key="5">
    <source>
        <dbReference type="ARBA" id="ARBA00022737"/>
    </source>
</evidence>
<accession>A0A814PHJ9</accession>
<evidence type="ECO:0000256" key="8">
    <source>
        <dbReference type="PROSITE-ProRule" id="PRU00339"/>
    </source>
</evidence>
<evidence type="ECO:0000256" key="3">
    <source>
        <dbReference type="ARBA" id="ARBA00022679"/>
    </source>
</evidence>
<dbReference type="Pfam" id="PF01129">
    <property type="entry name" value="ART"/>
    <property type="match status" value="1"/>
</dbReference>
<dbReference type="EMBL" id="CAJNON010000210">
    <property type="protein sequence ID" value="CAF1106315.1"/>
    <property type="molecule type" value="Genomic_DNA"/>
</dbReference>
<evidence type="ECO:0000256" key="4">
    <source>
        <dbReference type="ARBA" id="ARBA00022695"/>
    </source>
</evidence>
<dbReference type="InterPro" id="IPR019734">
    <property type="entry name" value="TPR_rpt"/>
</dbReference>
<dbReference type="GO" id="GO:0106274">
    <property type="term" value="F:NAD+-protein-arginine ADP-ribosyltransferase activity"/>
    <property type="evidence" value="ECO:0007669"/>
    <property type="project" value="UniProtKB-EC"/>
</dbReference>
<comment type="similarity">
    <text evidence="1 9">Belongs to the Arg-specific ADP-ribosyltransferase family.</text>
</comment>
<name>A0A814PHJ9_9BILA</name>
<feature type="repeat" description="TPR" evidence="8">
    <location>
        <begin position="448"/>
        <end position="481"/>
    </location>
</feature>
<keyword evidence="3 9" id="KW-0808">Transferase</keyword>
<dbReference type="PANTHER" id="PTHR45641:SF19">
    <property type="entry name" value="NEPHROCYSTIN-3"/>
    <property type="match status" value="1"/>
</dbReference>
<gene>
    <name evidence="11" type="ORF">OKA104_LOCUS16231</name>
    <name evidence="10" type="ORF">VCS650_LOCUS20384</name>
</gene>
<dbReference type="Proteomes" id="UP000663881">
    <property type="component" value="Unassembled WGS sequence"/>
</dbReference>
<keyword evidence="4" id="KW-0548">Nucleotidyltransferase</keyword>
<keyword evidence="5" id="KW-0677">Repeat</keyword>
<keyword evidence="2 9" id="KW-0328">Glycosyltransferase</keyword>
<dbReference type="Gene3D" id="3.90.176.10">
    <property type="entry name" value="Toxin ADP-ribosyltransferase, Chain A, domain 1"/>
    <property type="match status" value="1"/>
</dbReference>
<evidence type="ECO:0000313" key="11">
    <source>
        <dbReference type="EMBL" id="CAF3760713.1"/>
    </source>
</evidence>
<dbReference type="SUPFAM" id="SSF56399">
    <property type="entry name" value="ADP-ribosylation"/>
    <property type="match status" value="1"/>
</dbReference>
<dbReference type="InterPro" id="IPR000768">
    <property type="entry name" value="ART"/>
</dbReference>
<dbReference type="OrthoDB" id="1658288at2759"/>
<dbReference type="SMART" id="SM00028">
    <property type="entry name" value="TPR"/>
    <property type="match status" value="6"/>
</dbReference>
<feature type="repeat" description="TPR" evidence="8">
    <location>
        <begin position="574"/>
        <end position="607"/>
    </location>
</feature>
<evidence type="ECO:0000313" key="10">
    <source>
        <dbReference type="EMBL" id="CAF1106315.1"/>
    </source>
</evidence>
<dbReference type="PANTHER" id="PTHR45641">
    <property type="entry name" value="TETRATRICOPEPTIDE REPEAT PROTEIN (AFU_ORTHOLOGUE AFUA_6G03870)"/>
    <property type="match status" value="1"/>
</dbReference>
<dbReference type="EMBL" id="CAJOAY010000922">
    <property type="protein sequence ID" value="CAF3760713.1"/>
    <property type="molecule type" value="Genomic_DNA"/>
</dbReference>